<evidence type="ECO:0000313" key="3">
    <source>
        <dbReference type="Proteomes" id="UP001565368"/>
    </source>
</evidence>
<dbReference type="Proteomes" id="UP001565368">
    <property type="component" value="Unassembled WGS sequence"/>
</dbReference>
<accession>A0ABR3QEN7</accession>
<organism evidence="2 3">
    <name type="scientific">Vanrija albida</name>
    <dbReference type="NCBI Taxonomy" id="181172"/>
    <lineage>
        <taxon>Eukaryota</taxon>
        <taxon>Fungi</taxon>
        <taxon>Dikarya</taxon>
        <taxon>Basidiomycota</taxon>
        <taxon>Agaricomycotina</taxon>
        <taxon>Tremellomycetes</taxon>
        <taxon>Trichosporonales</taxon>
        <taxon>Trichosporonaceae</taxon>
        <taxon>Vanrija</taxon>
    </lineage>
</organism>
<feature type="compositionally biased region" description="Acidic residues" evidence="1">
    <location>
        <begin position="347"/>
        <end position="356"/>
    </location>
</feature>
<keyword evidence="3" id="KW-1185">Reference proteome</keyword>
<evidence type="ECO:0000256" key="1">
    <source>
        <dbReference type="SAM" id="MobiDB-lite"/>
    </source>
</evidence>
<feature type="region of interest" description="Disordered" evidence="1">
    <location>
        <begin position="436"/>
        <end position="468"/>
    </location>
</feature>
<dbReference type="RefSeq" id="XP_069213056.1">
    <property type="nucleotide sequence ID" value="XM_069349512.1"/>
</dbReference>
<feature type="region of interest" description="Disordered" evidence="1">
    <location>
        <begin position="1"/>
        <end position="29"/>
    </location>
</feature>
<gene>
    <name evidence="2" type="ORF">Q8F55_000861</name>
</gene>
<name>A0ABR3QEN7_9TREE</name>
<proteinExistence type="predicted"/>
<evidence type="ECO:0000313" key="2">
    <source>
        <dbReference type="EMBL" id="KAL1413112.1"/>
    </source>
</evidence>
<feature type="compositionally biased region" description="Polar residues" evidence="1">
    <location>
        <begin position="1"/>
        <end position="12"/>
    </location>
</feature>
<sequence>MTVDNTLTTSSTEGDDGKSTQSPATGIPPIIPPAVSFSQWISHNYTPGITIPAPPPDLLVSSNTSKEDLHAYHSDVLKRGYDSYGQPFIKTIVEKPARPNEYKPKEGTLTQLHTEDCFKIGVEGNGWVEIPYTCQVKNDPSIPPFIRLVDATNDFWHSRAPVFQRDAVKYKSSFETIRAILGLRRKYSVEHWPGTGDGAQPYVPASHELRHSTLEDMHGWKASGKDEACPLLRHTDRCVRGFLAIARRETESLWGAEHAVHVAEIFAAFISYLDHYKVLNEPHLAPKIHRAAKLARSGPLAIKNAFAVEEIIEDRKGLNYSCWVRYGGSYRDRRVGESALPASAEDGTGDGEDDDGGWGGATSEASTQHSSPADAEKVLGNLFQPFSPADAILLNYIAFGRRRVVAVIPPEASPDSRPNFKNTHYRLRTVPAPFTEQEQWRSRRPVGKASDIEKAESSEPEEEEVPLELEKDTIETPDEIDIWIDGSSLNLEKDSAWLIGMGIRGRWAEIKIKDGETFWIAKMKDYVLPSFWQATESELAEDQSDPPSPYTDEFLAEMRARFPVEAGVDNAAGKGAVDEEAAGGAAEERA</sequence>
<feature type="region of interest" description="Disordered" evidence="1">
    <location>
        <begin position="337"/>
        <end position="372"/>
    </location>
</feature>
<feature type="compositionally biased region" description="Acidic residues" evidence="1">
    <location>
        <begin position="458"/>
        <end position="467"/>
    </location>
</feature>
<dbReference type="GeneID" id="95981904"/>
<comment type="caution">
    <text evidence="2">The sequence shown here is derived from an EMBL/GenBank/DDBJ whole genome shotgun (WGS) entry which is preliminary data.</text>
</comment>
<dbReference type="EMBL" id="JBBXJM010000001">
    <property type="protein sequence ID" value="KAL1413112.1"/>
    <property type="molecule type" value="Genomic_DNA"/>
</dbReference>
<feature type="region of interest" description="Disordered" evidence="1">
    <location>
        <begin position="569"/>
        <end position="590"/>
    </location>
</feature>
<protein>
    <submittedName>
        <fullName evidence="2">Uncharacterized protein</fullName>
    </submittedName>
</protein>
<reference evidence="2 3" key="1">
    <citation type="submission" date="2023-08" db="EMBL/GenBank/DDBJ databases">
        <title>Annotated Genome Sequence of Vanrija albida AlHP1.</title>
        <authorList>
            <person name="Herzog R."/>
        </authorList>
    </citation>
    <scope>NUCLEOTIDE SEQUENCE [LARGE SCALE GENOMIC DNA]</scope>
    <source>
        <strain evidence="2 3">AlHP1</strain>
    </source>
</reference>